<dbReference type="GO" id="GO:0016798">
    <property type="term" value="F:hydrolase activity, acting on glycosyl bonds"/>
    <property type="evidence" value="ECO:0007669"/>
    <property type="project" value="UniProtKB-KW"/>
</dbReference>
<dbReference type="InterPro" id="IPR017853">
    <property type="entry name" value="GH"/>
</dbReference>
<evidence type="ECO:0000259" key="8">
    <source>
        <dbReference type="Pfam" id="PF00150"/>
    </source>
</evidence>
<keyword evidence="6" id="KW-0624">Polysaccharide degradation</keyword>
<evidence type="ECO:0000256" key="6">
    <source>
        <dbReference type="ARBA" id="ARBA00023326"/>
    </source>
</evidence>
<organism evidence="9 10">
    <name type="scientific">Parapedobacter deserti</name>
    <dbReference type="NCBI Taxonomy" id="1912957"/>
    <lineage>
        <taxon>Bacteria</taxon>
        <taxon>Pseudomonadati</taxon>
        <taxon>Bacteroidota</taxon>
        <taxon>Sphingobacteriia</taxon>
        <taxon>Sphingobacteriales</taxon>
        <taxon>Sphingobacteriaceae</taxon>
        <taxon>Parapedobacter</taxon>
    </lineage>
</organism>
<feature type="domain" description="Glycoside hydrolase family 5" evidence="8">
    <location>
        <begin position="65"/>
        <end position="353"/>
    </location>
</feature>
<dbReference type="Pfam" id="PF00150">
    <property type="entry name" value="Cellulase"/>
    <property type="match status" value="1"/>
</dbReference>
<keyword evidence="3" id="KW-0136">Cellulose degradation</keyword>
<dbReference type="PANTHER" id="PTHR31297:SF41">
    <property type="entry name" value="ENDOGLUCANASE, PUTATIVE (AFU_ORTHOLOGUE AFUA_5G01830)-RELATED"/>
    <property type="match status" value="1"/>
</dbReference>
<evidence type="ECO:0000256" key="2">
    <source>
        <dbReference type="ARBA" id="ARBA00022801"/>
    </source>
</evidence>
<dbReference type="PANTHER" id="PTHR31297">
    <property type="entry name" value="GLUCAN ENDO-1,6-BETA-GLUCOSIDASE B"/>
    <property type="match status" value="1"/>
</dbReference>
<evidence type="ECO:0000256" key="7">
    <source>
        <dbReference type="RuleBase" id="RU361153"/>
    </source>
</evidence>
<evidence type="ECO:0000256" key="5">
    <source>
        <dbReference type="ARBA" id="ARBA00023295"/>
    </source>
</evidence>
<dbReference type="SUPFAM" id="SSF51445">
    <property type="entry name" value="(Trans)glycosidases"/>
    <property type="match status" value="1"/>
</dbReference>
<sequence length="564" mass="63390">MIIKIIHYISFILLVHCFSCKDKVSAEPTPEPKVPNEQPDPLDMPFSKGVNLSDWFLANSAEDIGKTVYKKTDFEQIKSLGVDVVRVPVRFFRMTGPAPDYALSEVFFEKLDYALDLAEEVGLHLIIDNHSYFSSTPFPQAYGEQQITKVWEQIAVHCKDRSALIHYELFNEPDGNYMATEWPAMQGRMISAIRAIDSTHTIIVGGADANGIEALAHLPEYDDPNLIYTFHFYDPFLFTHQGASWTNPSLEVSGNVPFPYNAATMPAVPPALVGTSFGALYDSYAVEGTIGALKNQLDKAISFAKARNVRLFCGEFGVLMNNAKNTDRCQWYEVVRTYFEEHDIAWTTWDYHNSFGLFVPGEQYRFDVDLNVPLLEALGLNVPPTYNSDGPPNVSIYTDELSGGMTNESHEPSGSLNFADESISYEGLKSIRWQIGDQWSSIGISIWPTFDLEAQYDADYKLRFAIKSPDKANLQVRFVQYKEGHLPWRNAVTLTDAAYSDQDEWTVFTIPLSDFGETGAVSNGYHEPIGAFTWRAINRLEFAVEGNEDLVGAVLHLDHIAIIK</sequence>
<dbReference type="InterPro" id="IPR001547">
    <property type="entry name" value="Glyco_hydro_5"/>
</dbReference>
<evidence type="ECO:0000256" key="1">
    <source>
        <dbReference type="ARBA" id="ARBA00005641"/>
    </source>
</evidence>
<protein>
    <submittedName>
        <fullName evidence="9">Glycoside hydrolase family 5 protein</fullName>
        <ecNumber evidence="9">3.2.1.-</ecNumber>
    </submittedName>
</protein>
<evidence type="ECO:0000313" key="10">
    <source>
        <dbReference type="Proteomes" id="UP001595526"/>
    </source>
</evidence>
<proteinExistence type="inferred from homology"/>
<keyword evidence="4" id="KW-0119">Carbohydrate metabolism</keyword>
<comment type="caution">
    <text evidence="9">The sequence shown here is derived from an EMBL/GenBank/DDBJ whole genome shotgun (WGS) entry which is preliminary data.</text>
</comment>
<dbReference type="RefSeq" id="WP_379020500.1">
    <property type="nucleotide sequence ID" value="NZ_JBHRTA010000016.1"/>
</dbReference>
<reference evidence="10" key="1">
    <citation type="journal article" date="2019" name="Int. J. Syst. Evol. Microbiol.">
        <title>The Global Catalogue of Microorganisms (GCM) 10K type strain sequencing project: providing services to taxonomists for standard genome sequencing and annotation.</title>
        <authorList>
            <consortium name="The Broad Institute Genomics Platform"/>
            <consortium name="The Broad Institute Genome Sequencing Center for Infectious Disease"/>
            <person name="Wu L."/>
            <person name="Ma J."/>
        </authorList>
    </citation>
    <scope>NUCLEOTIDE SEQUENCE [LARGE SCALE GENOMIC DNA]</scope>
    <source>
        <strain evidence="10">KCTC 52416</strain>
    </source>
</reference>
<dbReference type="Gene3D" id="3.20.20.80">
    <property type="entry name" value="Glycosidases"/>
    <property type="match status" value="1"/>
</dbReference>
<keyword evidence="5 7" id="KW-0326">Glycosidase</keyword>
<comment type="similarity">
    <text evidence="1 7">Belongs to the glycosyl hydrolase 5 (cellulase A) family.</text>
</comment>
<evidence type="ECO:0000256" key="4">
    <source>
        <dbReference type="ARBA" id="ARBA00023277"/>
    </source>
</evidence>
<dbReference type="Proteomes" id="UP001595526">
    <property type="component" value="Unassembled WGS sequence"/>
</dbReference>
<dbReference type="EC" id="3.2.1.-" evidence="9"/>
<keyword evidence="2 7" id="KW-0378">Hydrolase</keyword>
<keyword evidence="10" id="KW-1185">Reference proteome</keyword>
<dbReference type="SUPFAM" id="SSF49785">
    <property type="entry name" value="Galactose-binding domain-like"/>
    <property type="match status" value="1"/>
</dbReference>
<evidence type="ECO:0000313" key="9">
    <source>
        <dbReference type="EMBL" id="MFC3197117.1"/>
    </source>
</evidence>
<evidence type="ECO:0000256" key="3">
    <source>
        <dbReference type="ARBA" id="ARBA00023001"/>
    </source>
</evidence>
<accession>A0ABV7JIU8</accession>
<dbReference type="Gene3D" id="2.60.120.430">
    <property type="entry name" value="Galactose-binding lectin"/>
    <property type="match status" value="1"/>
</dbReference>
<dbReference type="EMBL" id="JBHRTA010000016">
    <property type="protein sequence ID" value="MFC3197117.1"/>
    <property type="molecule type" value="Genomic_DNA"/>
</dbReference>
<dbReference type="InterPro" id="IPR008979">
    <property type="entry name" value="Galactose-bd-like_sf"/>
</dbReference>
<name>A0ABV7JIU8_9SPHI</name>
<gene>
    <name evidence="9" type="ORF">ACFOET_05805</name>
</gene>
<dbReference type="InterPro" id="IPR050386">
    <property type="entry name" value="Glycosyl_hydrolase_5"/>
</dbReference>